<proteinExistence type="predicted"/>
<sequence length="19" mass="2398">MLFRILNEFSIKIIQLYKQ</sequence>
<reference evidence="1" key="2">
    <citation type="journal article" date="2015" name="Fish Shellfish Immunol.">
        <title>Early steps in the European eel (Anguilla anguilla)-Vibrio vulnificus interaction in the gills: Role of the RtxA13 toxin.</title>
        <authorList>
            <person name="Callol A."/>
            <person name="Pajuelo D."/>
            <person name="Ebbesson L."/>
            <person name="Teles M."/>
            <person name="MacKenzie S."/>
            <person name="Amaro C."/>
        </authorList>
    </citation>
    <scope>NUCLEOTIDE SEQUENCE</scope>
</reference>
<evidence type="ECO:0000313" key="1">
    <source>
        <dbReference type="EMBL" id="JAH12383.1"/>
    </source>
</evidence>
<dbReference type="AlphaFoldDB" id="A0A0E9Q8F7"/>
<organism evidence="1">
    <name type="scientific">Anguilla anguilla</name>
    <name type="common">European freshwater eel</name>
    <name type="synonym">Muraena anguilla</name>
    <dbReference type="NCBI Taxonomy" id="7936"/>
    <lineage>
        <taxon>Eukaryota</taxon>
        <taxon>Metazoa</taxon>
        <taxon>Chordata</taxon>
        <taxon>Craniata</taxon>
        <taxon>Vertebrata</taxon>
        <taxon>Euteleostomi</taxon>
        <taxon>Actinopterygii</taxon>
        <taxon>Neopterygii</taxon>
        <taxon>Teleostei</taxon>
        <taxon>Anguilliformes</taxon>
        <taxon>Anguillidae</taxon>
        <taxon>Anguilla</taxon>
    </lineage>
</organism>
<name>A0A0E9Q8F7_ANGAN</name>
<reference evidence="1" key="1">
    <citation type="submission" date="2014-11" db="EMBL/GenBank/DDBJ databases">
        <authorList>
            <person name="Amaro Gonzalez C."/>
        </authorList>
    </citation>
    <scope>NUCLEOTIDE SEQUENCE</scope>
</reference>
<dbReference type="EMBL" id="GBXM01096194">
    <property type="protein sequence ID" value="JAH12383.1"/>
    <property type="molecule type" value="Transcribed_RNA"/>
</dbReference>
<protein>
    <submittedName>
        <fullName evidence="1">Uncharacterized protein</fullName>
    </submittedName>
</protein>
<accession>A0A0E9Q8F7</accession>